<dbReference type="InterPro" id="IPR001466">
    <property type="entry name" value="Beta-lactam-related"/>
</dbReference>
<dbReference type="EMBL" id="CP071518">
    <property type="protein sequence ID" value="QSX77955.1"/>
    <property type="molecule type" value="Genomic_DNA"/>
</dbReference>
<dbReference type="InterPro" id="IPR050491">
    <property type="entry name" value="AmpC-like"/>
</dbReference>
<evidence type="ECO:0000313" key="2">
    <source>
        <dbReference type="EMBL" id="QSX77955.1"/>
    </source>
</evidence>
<gene>
    <name evidence="2" type="ORF">I8J32_014700</name>
</gene>
<reference evidence="2 3" key="1">
    <citation type="submission" date="2021-03" db="EMBL/GenBank/DDBJ databases">
        <title>Lysobacter sp. nov. isolated from soil of gangwondo yeongwol, south Korea.</title>
        <authorList>
            <person name="Kim K.R."/>
            <person name="Kim K.H."/>
            <person name="Jeon C.O."/>
        </authorList>
    </citation>
    <scope>NUCLEOTIDE SEQUENCE [LARGE SCALE GENOMIC DNA]</scope>
    <source>
        <strain evidence="2 3">R19</strain>
    </source>
</reference>
<dbReference type="Gene3D" id="3.40.710.10">
    <property type="entry name" value="DD-peptidase/beta-lactamase superfamily"/>
    <property type="match status" value="1"/>
</dbReference>
<dbReference type="RefSeq" id="WP_200615844.1">
    <property type="nucleotide sequence ID" value="NZ_CP071518.1"/>
</dbReference>
<dbReference type="Pfam" id="PF00144">
    <property type="entry name" value="Beta-lactamase"/>
    <property type="match status" value="1"/>
</dbReference>
<dbReference type="InterPro" id="IPR012338">
    <property type="entry name" value="Beta-lactam/transpept-like"/>
</dbReference>
<dbReference type="AlphaFoldDB" id="A0A974Y012"/>
<accession>A0A974Y012</accession>
<evidence type="ECO:0000313" key="3">
    <source>
        <dbReference type="Proteomes" id="UP000639274"/>
    </source>
</evidence>
<dbReference type="PANTHER" id="PTHR46825">
    <property type="entry name" value="D-ALANYL-D-ALANINE-CARBOXYPEPTIDASE/ENDOPEPTIDASE AMPH"/>
    <property type="match status" value="1"/>
</dbReference>
<dbReference type="KEGG" id="lsf:I8J32_014700"/>
<feature type="domain" description="Beta-lactamase-related" evidence="1">
    <location>
        <begin position="39"/>
        <end position="348"/>
    </location>
</feature>
<dbReference type="SUPFAM" id="SSF56601">
    <property type="entry name" value="beta-lactamase/transpeptidase-like"/>
    <property type="match status" value="1"/>
</dbReference>
<dbReference type="Proteomes" id="UP000639274">
    <property type="component" value="Chromosome"/>
</dbReference>
<sequence>MTWNSAAIVACVLVGLSVPAPTRPAGRTPADEAAARLSDRMLAALVEATGVPGMGAAVVRDGVTVWTGSAGFRDVERGWPVDRHTRFRLASVSKVVTATAAARLMQEGALDVDAPVQSVLPWLGAQWSPLTTRQLAAHTSGLPHYQAVDEGRGAVHYASVRQAVGLFQDRQLLSVPGTAYSYSSWGYTLLSAVVEARAGVPFLDYVEDTLAPGLALGADATDGDDVQASRAYRFVDGAAVPAPPHDFSYTWGGGGLGATPEAIALFGARAMGGDIVSRATFEGMLTPMALADGSLARERDATVGFGWRVGEDADGARIAHHAGVTEGARSALVLWPQRRLAASVLSNALWVSSIEQTATMLAVPFQGEAPRPSPPARACPVRASAYTAHFDGKAFAGRAVFAMEDGTCIGTLRLAPGPLRDWVNGFPQRDADSLKLIGLDARGGLSRAAIVTPIGLHDLRAQPGLPGYLVRFGPERSLSLEFH</sequence>
<dbReference type="PANTHER" id="PTHR46825:SF9">
    <property type="entry name" value="BETA-LACTAMASE-RELATED DOMAIN-CONTAINING PROTEIN"/>
    <property type="match status" value="1"/>
</dbReference>
<protein>
    <submittedName>
        <fullName evidence="2">Beta-lactamase family protein</fullName>
    </submittedName>
</protein>
<organism evidence="2 3">
    <name type="scientific">Agrilutibacter solisilvae</name>
    <dbReference type="NCBI Taxonomy" id="2763317"/>
    <lineage>
        <taxon>Bacteria</taxon>
        <taxon>Pseudomonadati</taxon>
        <taxon>Pseudomonadota</taxon>
        <taxon>Gammaproteobacteria</taxon>
        <taxon>Lysobacterales</taxon>
        <taxon>Lysobacteraceae</taxon>
        <taxon>Agrilutibacter</taxon>
    </lineage>
</organism>
<proteinExistence type="predicted"/>
<keyword evidence="3" id="KW-1185">Reference proteome</keyword>
<name>A0A974Y012_9GAMM</name>
<evidence type="ECO:0000259" key="1">
    <source>
        <dbReference type="Pfam" id="PF00144"/>
    </source>
</evidence>